<keyword evidence="2" id="KW-1185">Reference proteome</keyword>
<gene>
    <name evidence="1" type="ORF">AG0111_0g1508</name>
</gene>
<accession>A0ACB6G3E6</accession>
<comment type="caution">
    <text evidence="1">The sequence shown here is derived from an EMBL/GenBank/DDBJ whole genome shotgun (WGS) entry which is preliminary data.</text>
</comment>
<organism evidence="1 2">
    <name type="scientific">Alternaria gaisen</name>
    <dbReference type="NCBI Taxonomy" id="167740"/>
    <lineage>
        <taxon>Eukaryota</taxon>
        <taxon>Fungi</taxon>
        <taxon>Dikarya</taxon>
        <taxon>Ascomycota</taxon>
        <taxon>Pezizomycotina</taxon>
        <taxon>Dothideomycetes</taxon>
        <taxon>Pleosporomycetidae</taxon>
        <taxon>Pleosporales</taxon>
        <taxon>Pleosporineae</taxon>
        <taxon>Pleosporaceae</taxon>
        <taxon>Alternaria</taxon>
        <taxon>Alternaria sect. Alternaria</taxon>
    </lineage>
</organism>
<sequence length="36" mass="4249">MVVDLDELVTFNEFLVFEKVFVLDAGEIFTERILTR</sequence>
<reference evidence="1 2" key="1">
    <citation type="journal article" date="2019" name="bioRxiv">
        <title>Genomics, evolutionary history and diagnostics of the Alternaria alternata species group including apple and Asian pear pathotypes.</title>
        <authorList>
            <person name="Armitage A.D."/>
            <person name="Cockerton H.M."/>
            <person name="Sreenivasaprasad S."/>
            <person name="Woodhall J.W."/>
            <person name="Lane C.R."/>
            <person name="Harrison R.J."/>
            <person name="Clarkson J.P."/>
        </authorList>
    </citation>
    <scope>NUCLEOTIDE SEQUENCE [LARGE SCALE GENOMIC DNA]</scope>
    <source>
        <strain evidence="1 2">FERA 650</strain>
    </source>
</reference>
<name>A0ACB6G3E6_9PLEO</name>
<proteinExistence type="predicted"/>
<protein>
    <submittedName>
        <fullName evidence="1">Uncharacterized protein</fullName>
    </submittedName>
</protein>
<evidence type="ECO:0000313" key="1">
    <source>
        <dbReference type="EMBL" id="KAB2111163.1"/>
    </source>
</evidence>
<evidence type="ECO:0000313" key="2">
    <source>
        <dbReference type="Proteomes" id="UP000293547"/>
    </source>
</evidence>
<dbReference type="Proteomes" id="UP000293547">
    <property type="component" value="Unassembled WGS sequence"/>
</dbReference>
<dbReference type="EMBL" id="PDWZ02000001">
    <property type="protein sequence ID" value="KAB2111163.1"/>
    <property type="molecule type" value="Genomic_DNA"/>
</dbReference>